<dbReference type="Proteomes" id="UP000319375">
    <property type="component" value="Unassembled WGS sequence"/>
</dbReference>
<dbReference type="PANTHER" id="PTHR33164">
    <property type="entry name" value="TRANSCRIPTIONAL REGULATOR, MARR FAMILY"/>
    <property type="match status" value="1"/>
</dbReference>
<evidence type="ECO:0000313" key="6">
    <source>
        <dbReference type="Proteomes" id="UP000319375"/>
    </source>
</evidence>
<protein>
    <submittedName>
        <fullName evidence="5">Winged helix-turn-helix transcriptional regulator</fullName>
    </submittedName>
</protein>
<dbReference type="RefSeq" id="WP_146488011.1">
    <property type="nucleotide sequence ID" value="NZ_VIGX01000009.1"/>
</dbReference>
<gene>
    <name evidence="5" type="ORF">FK530_15870</name>
</gene>
<evidence type="ECO:0000256" key="1">
    <source>
        <dbReference type="ARBA" id="ARBA00023015"/>
    </source>
</evidence>
<evidence type="ECO:0000256" key="2">
    <source>
        <dbReference type="ARBA" id="ARBA00023125"/>
    </source>
</evidence>
<organism evidence="5 6">
    <name type="scientific">Tsukamurella conjunctivitidis</name>
    <dbReference type="NCBI Taxonomy" id="2592068"/>
    <lineage>
        <taxon>Bacteria</taxon>
        <taxon>Bacillati</taxon>
        <taxon>Actinomycetota</taxon>
        <taxon>Actinomycetes</taxon>
        <taxon>Mycobacteriales</taxon>
        <taxon>Tsukamurellaceae</taxon>
        <taxon>Tsukamurella</taxon>
    </lineage>
</organism>
<dbReference type="EMBL" id="VIGX01000009">
    <property type="protein sequence ID" value="TWS27888.1"/>
    <property type="molecule type" value="Genomic_DNA"/>
</dbReference>
<dbReference type="SUPFAM" id="SSF46785">
    <property type="entry name" value="Winged helix' DNA-binding domain"/>
    <property type="match status" value="1"/>
</dbReference>
<keyword evidence="3" id="KW-0804">Transcription</keyword>
<proteinExistence type="predicted"/>
<keyword evidence="6" id="KW-1185">Reference proteome</keyword>
<evidence type="ECO:0000256" key="3">
    <source>
        <dbReference type="ARBA" id="ARBA00023163"/>
    </source>
</evidence>
<sequence>MSRGRSSAIDSLALVELTPDSRIGALARRLAAIVTEGVLAAVQTRDPRIKRAHLRVCTTILDGPARTVDIAARLGTTKQTVSPTVEELVGWGYLTRTSDPKDGRAKLVGLTADGRSLSRTAVEAANDFEAAWRATLGPERAEECRSALWQMIESQRAPRD</sequence>
<keyword evidence="2" id="KW-0238">DNA-binding</keyword>
<dbReference type="Gene3D" id="1.10.10.10">
    <property type="entry name" value="Winged helix-like DNA-binding domain superfamily/Winged helix DNA-binding domain"/>
    <property type="match status" value="1"/>
</dbReference>
<name>A0A5C5RZL4_9ACTN</name>
<evidence type="ECO:0000259" key="4">
    <source>
        <dbReference type="SMART" id="SM00347"/>
    </source>
</evidence>
<dbReference type="OrthoDB" id="122135at2"/>
<accession>A0A5C5RZL4</accession>
<dbReference type="AlphaFoldDB" id="A0A5C5RZL4"/>
<comment type="caution">
    <text evidence="5">The sequence shown here is derived from an EMBL/GenBank/DDBJ whole genome shotgun (WGS) entry which is preliminary data.</text>
</comment>
<dbReference type="GO" id="GO:0006950">
    <property type="term" value="P:response to stress"/>
    <property type="evidence" value="ECO:0007669"/>
    <property type="project" value="TreeGrafter"/>
</dbReference>
<keyword evidence="1" id="KW-0805">Transcription regulation</keyword>
<reference evidence="5 6" key="1">
    <citation type="submission" date="2019-06" db="EMBL/GenBank/DDBJ databases">
        <title>Tsukamurella conjunctivitidis sp. nov., Tsukamurella assacharolytica sp. nov. and Tsukamurella sputae sp. nov. isolated from patients with conjunctivitis, bacteraemia (lymphoma) and respiratory infection (sputum) in Hong Kong.</title>
        <authorList>
            <person name="Teng J.L.L."/>
            <person name="Lee H.H."/>
            <person name="Fong J.Y.H."/>
            <person name="Fok K.M.N."/>
            <person name="Lau S.K.P."/>
            <person name="Woo P.C.Y."/>
        </authorList>
    </citation>
    <scope>NUCLEOTIDE SEQUENCE [LARGE SCALE GENOMIC DNA]</scope>
    <source>
        <strain evidence="5 6">HKU72</strain>
    </source>
</reference>
<dbReference type="InterPro" id="IPR036390">
    <property type="entry name" value="WH_DNA-bd_sf"/>
</dbReference>
<dbReference type="PROSITE" id="PS01117">
    <property type="entry name" value="HTH_MARR_1"/>
    <property type="match status" value="1"/>
</dbReference>
<dbReference type="SMART" id="SM00347">
    <property type="entry name" value="HTH_MARR"/>
    <property type="match status" value="1"/>
</dbReference>
<dbReference type="InterPro" id="IPR036388">
    <property type="entry name" value="WH-like_DNA-bd_sf"/>
</dbReference>
<dbReference type="InterPro" id="IPR023187">
    <property type="entry name" value="Tscrpt_reg_MarR-type_CS"/>
</dbReference>
<dbReference type="PANTHER" id="PTHR33164:SF99">
    <property type="entry name" value="MARR FAMILY REGULATORY PROTEIN"/>
    <property type="match status" value="1"/>
</dbReference>
<evidence type="ECO:0000313" key="5">
    <source>
        <dbReference type="EMBL" id="TWS27888.1"/>
    </source>
</evidence>
<feature type="domain" description="HTH marR-type" evidence="4">
    <location>
        <begin position="40"/>
        <end position="140"/>
    </location>
</feature>
<dbReference type="InterPro" id="IPR039422">
    <property type="entry name" value="MarR/SlyA-like"/>
</dbReference>
<dbReference type="GO" id="GO:0003700">
    <property type="term" value="F:DNA-binding transcription factor activity"/>
    <property type="evidence" value="ECO:0007669"/>
    <property type="project" value="InterPro"/>
</dbReference>
<dbReference type="InterPro" id="IPR000835">
    <property type="entry name" value="HTH_MarR-typ"/>
</dbReference>
<dbReference type="Pfam" id="PF12802">
    <property type="entry name" value="MarR_2"/>
    <property type="match status" value="1"/>
</dbReference>
<dbReference type="GO" id="GO:0003677">
    <property type="term" value="F:DNA binding"/>
    <property type="evidence" value="ECO:0007669"/>
    <property type="project" value="UniProtKB-KW"/>
</dbReference>